<dbReference type="InParanoid" id="A0A369K171"/>
<evidence type="ECO:0008006" key="5">
    <source>
        <dbReference type="Google" id="ProtNLM"/>
    </source>
</evidence>
<comment type="caution">
    <text evidence="3">The sequence shown here is derived from an EMBL/GenBank/DDBJ whole genome shotgun (WGS) entry which is preliminary data.</text>
</comment>
<protein>
    <recommendedName>
        <fullName evidence="5">Essential protein Yae1 N-terminal domain-containing protein</fullName>
    </recommendedName>
</protein>
<feature type="region of interest" description="Disordered" evidence="2">
    <location>
        <begin position="1"/>
        <end position="76"/>
    </location>
</feature>
<evidence type="ECO:0000256" key="1">
    <source>
        <dbReference type="SAM" id="Coils"/>
    </source>
</evidence>
<keyword evidence="4" id="KW-1185">Reference proteome</keyword>
<keyword evidence="1" id="KW-0175">Coiled coil</keyword>
<dbReference type="STRING" id="39966.A0A369K171"/>
<name>A0A369K171_HYPMA</name>
<sequence length="319" mass="36846">MPVENTAPQSNSQFLEVPEPQNQGLDVVAKLREVTSSPSPLTRLLQDPSLESSRSKHRSGRRNSRSPHRERRSPSLMTLALVEEERQGNHLKALLRNATDRLEYEIRRADEAEARAIYAESREKEVSTKLIAAESIRRQMESDLERSNAENRRYQMQLENGDREQKRLKANLLQAEKLVDELEEANSKAKESSRYYQNLLLEHRAHEEGREEGRQIAMQRCFEDGRDEGWVAGNDEGFEEGRKAGFEDGRRTGRKEGLREGREQGRIEGLREGREQGRIEERRNALEAFDRFLNEEMDDYDDGVSVQNGVVIFTTAHIR</sequence>
<reference evidence="3" key="1">
    <citation type="submission" date="2018-04" db="EMBL/GenBank/DDBJ databases">
        <title>Whole genome sequencing of Hypsizygus marmoreus.</title>
        <authorList>
            <person name="Choi I.-G."/>
            <person name="Min B."/>
            <person name="Kim J.-G."/>
            <person name="Kim S."/>
            <person name="Oh Y.-L."/>
            <person name="Kong W.-S."/>
            <person name="Park H."/>
            <person name="Jeong J."/>
            <person name="Song E.-S."/>
        </authorList>
    </citation>
    <scope>NUCLEOTIDE SEQUENCE [LARGE SCALE GENOMIC DNA]</scope>
    <source>
        <strain evidence="3">51987-8</strain>
    </source>
</reference>
<dbReference type="Proteomes" id="UP000076154">
    <property type="component" value="Unassembled WGS sequence"/>
</dbReference>
<dbReference type="AlphaFoldDB" id="A0A369K171"/>
<evidence type="ECO:0000313" key="3">
    <source>
        <dbReference type="EMBL" id="RDB25464.1"/>
    </source>
</evidence>
<evidence type="ECO:0000313" key="4">
    <source>
        <dbReference type="Proteomes" id="UP000076154"/>
    </source>
</evidence>
<feature type="coiled-coil region" evidence="1">
    <location>
        <begin position="95"/>
        <end position="195"/>
    </location>
</feature>
<feature type="compositionally biased region" description="Polar residues" evidence="2">
    <location>
        <begin position="1"/>
        <end position="24"/>
    </location>
</feature>
<organism evidence="3 4">
    <name type="scientific">Hypsizygus marmoreus</name>
    <name type="common">White beech mushroom</name>
    <name type="synonym">Agaricus marmoreus</name>
    <dbReference type="NCBI Taxonomy" id="39966"/>
    <lineage>
        <taxon>Eukaryota</taxon>
        <taxon>Fungi</taxon>
        <taxon>Dikarya</taxon>
        <taxon>Basidiomycota</taxon>
        <taxon>Agaricomycotina</taxon>
        <taxon>Agaricomycetes</taxon>
        <taxon>Agaricomycetidae</taxon>
        <taxon>Agaricales</taxon>
        <taxon>Tricholomatineae</taxon>
        <taxon>Lyophyllaceae</taxon>
        <taxon>Hypsizygus</taxon>
    </lineage>
</organism>
<dbReference type="OrthoDB" id="3260303at2759"/>
<evidence type="ECO:0000256" key="2">
    <source>
        <dbReference type="SAM" id="MobiDB-lite"/>
    </source>
</evidence>
<feature type="region of interest" description="Disordered" evidence="2">
    <location>
        <begin position="232"/>
        <end position="274"/>
    </location>
</feature>
<proteinExistence type="predicted"/>
<dbReference type="EMBL" id="LUEZ02000041">
    <property type="protein sequence ID" value="RDB25464.1"/>
    <property type="molecule type" value="Genomic_DNA"/>
</dbReference>
<gene>
    <name evidence="3" type="ORF">Hypma_007824</name>
</gene>
<accession>A0A369K171</accession>
<feature type="compositionally biased region" description="Basic and acidic residues" evidence="2">
    <location>
        <begin position="239"/>
        <end position="274"/>
    </location>
</feature>
<feature type="compositionally biased region" description="Basic residues" evidence="2">
    <location>
        <begin position="55"/>
        <end position="71"/>
    </location>
</feature>